<accession>X1NW42</accession>
<gene>
    <name evidence="1" type="ORF">S06H3_25091</name>
</gene>
<evidence type="ECO:0000313" key="1">
    <source>
        <dbReference type="EMBL" id="GAI30970.1"/>
    </source>
</evidence>
<sequence length="67" mass="7569">QALSKAQKEGEAEEGFFPAERIFSRSKHFSLKAIKIQLYVQNYRIFFPVAPSVINYCNGFEIAVIAG</sequence>
<feature type="non-terminal residue" evidence="1">
    <location>
        <position position="1"/>
    </location>
</feature>
<dbReference type="AlphaFoldDB" id="X1NW42"/>
<comment type="caution">
    <text evidence="1">The sequence shown here is derived from an EMBL/GenBank/DDBJ whole genome shotgun (WGS) entry which is preliminary data.</text>
</comment>
<proteinExistence type="predicted"/>
<feature type="non-terminal residue" evidence="1">
    <location>
        <position position="67"/>
    </location>
</feature>
<name>X1NW42_9ZZZZ</name>
<organism evidence="1">
    <name type="scientific">marine sediment metagenome</name>
    <dbReference type="NCBI Taxonomy" id="412755"/>
    <lineage>
        <taxon>unclassified sequences</taxon>
        <taxon>metagenomes</taxon>
        <taxon>ecological metagenomes</taxon>
    </lineage>
</organism>
<dbReference type="EMBL" id="BARV01014302">
    <property type="protein sequence ID" value="GAI30970.1"/>
    <property type="molecule type" value="Genomic_DNA"/>
</dbReference>
<reference evidence="1" key="1">
    <citation type="journal article" date="2014" name="Front. Microbiol.">
        <title>High frequency of phylogenetically diverse reductive dehalogenase-homologous genes in deep subseafloor sedimentary metagenomes.</title>
        <authorList>
            <person name="Kawai M."/>
            <person name="Futagami T."/>
            <person name="Toyoda A."/>
            <person name="Takaki Y."/>
            <person name="Nishi S."/>
            <person name="Hori S."/>
            <person name="Arai W."/>
            <person name="Tsubouchi T."/>
            <person name="Morono Y."/>
            <person name="Uchiyama I."/>
            <person name="Ito T."/>
            <person name="Fujiyama A."/>
            <person name="Inagaki F."/>
            <person name="Takami H."/>
        </authorList>
    </citation>
    <scope>NUCLEOTIDE SEQUENCE</scope>
    <source>
        <strain evidence="1">Expedition CK06-06</strain>
    </source>
</reference>
<protein>
    <submittedName>
        <fullName evidence="1">Uncharacterized protein</fullName>
    </submittedName>
</protein>